<keyword evidence="5" id="KW-0378">Hydrolase</keyword>
<dbReference type="CDD" id="cd05471">
    <property type="entry name" value="pepsin_like"/>
    <property type="match status" value="1"/>
</dbReference>
<evidence type="ECO:0000256" key="3">
    <source>
        <dbReference type="ARBA" id="ARBA00022729"/>
    </source>
</evidence>
<proteinExistence type="inferred from homology"/>
<dbReference type="EMBL" id="HBGH01018127">
    <property type="protein sequence ID" value="CAD9237988.1"/>
    <property type="molecule type" value="Transcribed_RNA"/>
</dbReference>
<feature type="active site" evidence="7">
    <location>
        <position position="245"/>
    </location>
</feature>
<evidence type="ECO:0000259" key="8">
    <source>
        <dbReference type="PROSITE" id="PS51767"/>
    </source>
</evidence>
<feature type="active site" evidence="7">
    <location>
        <position position="23"/>
    </location>
</feature>
<dbReference type="Pfam" id="PF00026">
    <property type="entry name" value="Asp"/>
    <property type="match status" value="1"/>
</dbReference>
<reference evidence="9" key="1">
    <citation type="submission" date="2021-01" db="EMBL/GenBank/DDBJ databases">
        <authorList>
            <person name="Corre E."/>
            <person name="Pelletier E."/>
            <person name="Niang G."/>
            <person name="Scheremetjew M."/>
            <person name="Finn R."/>
            <person name="Kale V."/>
            <person name="Holt S."/>
            <person name="Cochrane G."/>
            <person name="Meng A."/>
            <person name="Brown T."/>
            <person name="Cohen L."/>
        </authorList>
    </citation>
    <scope>NUCLEOTIDE SEQUENCE</scope>
    <source>
        <strain evidence="9">SAG 36.94</strain>
    </source>
</reference>
<evidence type="ECO:0000256" key="2">
    <source>
        <dbReference type="ARBA" id="ARBA00022670"/>
    </source>
</evidence>
<accession>A0A7S1TJH1</accession>
<dbReference type="PANTHER" id="PTHR47965:SF12">
    <property type="entry name" value="ASPARTIC PROTEINASE 3-RELATED"/>
    <property type="match status" value="1"/>
</dbReference>
<dbReference type="InterPro" id="IPR021109">
    <property type="entry name" value="Peptidase_aspartic_dom_sf"/>
</dbReference>
<feature type="domain" description="Peptidase A1" evidence="8">
    <location>
        <begin position="7"/>
        <end position="368"/>
    </location>
</feature>
<dbReference type="InterPro" id="IPR033121">
    <property type="entry name" value="PEPTIDASE_A1"/>
</dbReference>
<evidence type="ECO:0000256" key="5">
    <source>
        <dbReference type="ARBA" id="ARBA00022801"/>
    </source>
</evidence>
<gene>
    <name evidence="9" type="ORF">CCAE0312_LOCUS10089</name>
</gene>
<name>A0A7S1TJH1_9RHOD</name>
<dbReference type="InterPro" id="IPR034164">
    <property type="entry name" value="Pepsin-like_dom"/>
</dbReference>
<dbReference type="PANTHER" id="PTHR47965">
    <property type="entry name" value="ASPARTYL PROTEASE-RELATED"/>
    <property type="match status" value="1"/>
</dbReference>
<dbReference type="GO" id="GO:0004190">
    <property type="term" value="F:aspartic-type endopeptidase activity"/>
    <property type="evidence" value="ECO:0007669"/>
    <property type="project" value="UniProtKB-KW"/>
</dbReference>
<dbReference type="SUPFAM" id="SSF50630">
    <property type="entry name" value="Acid proteases"/>
    <property type="match status" value="1"/>
</dbReference>
<keyword evidence="6" id="KW-0865">Zymogen</keyword>
<keyword evidence="3" id="KW-0732">Signal</keyword>
<dbReference type="Gene3D" id="2.40.70.10">
    <property type="entry name" value="Acid Proteases"/>
    <property type="match status" value="2"/>
</dbReference>
<comment type="similarity">
    <text evidence="1">Belongs to the peptidase A1 family.</text>
</comment>
<protein>
    <recommendedName>
        <fullName evidence="8">Peptidase A1 domain-containing protein</fullName>
    </recommendedName>
</protein>
<evidence type="ECO:0000313" key="9">
    <source>
        <dbReference type="EMBL" id="CAD9237988.1"/>
    </source>
</evidence>
<evidence type="ECO:0000256" key="4">
    <source>
        <dbReference type="ARBA" id="ARBA00022750"/>
    </source>
</evidence>
<dbReference type="PRINTS" id="PR00792">
    <property type="entry name" value="PEPSIN"/>
</dbReference>
<sequence length="400" mass="42665">MTTVGEYYILAKFGGQTIRVQVDTGSAITAVPLKECLSCPKGGLRYAKTLSRTGVAQTVGCNSILCNGHSCSPTTCGGCSTSGQCCALGSNQSCGFRVGYVDGSSAQGNILIDEVQLVPGVRTTGQFGGILSYTGNFQRAPVDGILGLAYSGLSCVPTCMTPIFDSYVKSRVVNKDMFALCIEETSGALILGGYDSSLGNTPVRWTQEANASGSSRNYYKVELGGGIEIAGLRVNLPDFNFGMLDSGTMLIVMSTAAFNGIRSNLLTHHCNVPRLCQSPTWFSPASCIILSNQDLRLLPVLKFSIGSVKVTLGPSDYMVKYTVGGVSYRCVGIHTLPSVSPVQVILGNVFMMPFIIVHDRQQHRIGIQKRRRSCQSYGQPPNSTIRTRAITRVDGPGLGF</sequence>
<dbReference type="GO" id="GO:0006508">
    <property type="term" value="P:proteolysis"/>
    <property type="evidence" value="ECO:0007669"/>
    <property type="project" value="UniProtKB-KW"/>
</dbReference>
<keyword evidence="2" id="KW-0645">Protease</keyword>
<evidence type="ECO:0000256" key="7">
    <source>
        <dbReference type="PIRSR" id="PIRSR601461-1"/>
    </source>
</evidence>
<dbReference type="AlphaFoldDB" id="A0A7S1TJH1"/>
<dbReference type="PROSITE" id="PS51767">
    <property type="entry name" value="PEPTIDASE_A1"/>
    <property type="match status" value="1"/>
</dbReference>
<dbReference type="InterPro" id="IPR001461">
    <property type="entry name" value="Aspartic_peptidase_A1"/>
</dbReference>
<evidence type="ECO:0000256" key="1">
    <source>
        <dbReference type="ARBA" id="ARBA00007447"/>
    </source>
</evidence>
<keyword evidence="4" id="KW-0064">Aspartyl protease</keyword>
<organism evidence="9">
    <name type="scientific">Compsopogon caeruleus</name>
    <dbReference type="NCBI Taxonomy" id="31354"/>
    <lineage>
        <taxon>Eukaryota</taxon>
        <taxon>Rhodophyta</taxon>
        <taxon>Compsopogonophyceae</taxon>
        <taxon>Compsopogonales</taxon>
        <taxon>Compsopogonaceae</taxon>
        <taxon>Compsopogon</taxon>
    </lineage>
</organism>
<evidence type="ECO:0000256" key="6">
    <source>
        <dbReference type="ARBA" id="ARBA00023145"/>
    </source>
</evidence>